<reference evidence="1 2" key="1">
    <citation type="journal article" date="2018" name="Genomics">
        <title>Molecular footprints of inshore aquatic adaptation in Indo-Pacific humpback dolphin (Sousa chinensis).</title>
        <authorList>
            <person name="Ming Y."/>
            <person name="Jian J."/>
            <person name="Yu F."/>
            <person name="Yu X."/>
            <person name="Wang J."/>
            <person name="Liu W."/>
        </authorList>
    </citation>
    <scope>NUCLEOTIDE SEQUENCE [LARGE SCALE GENOMIC DNA]</scope>
    <source>
        <strain evidence="1">MY-2018</strain>
        <tissue evidence="1">Skin</tissue>
    </source>
</reference>
<name>A0A484GNR9_SOUCH</name>
<protein>
    <submittedName>
        <fullName evidence="1">Uncharacterized protein</fullName>
    </submittedName>
</protein>
<dbReference type="Proteomes" id="UP000295264">
    <property type="component" value="Unassembled WGS sequence"/>
</dbReference>
<evidence type="ECO:0000313" key="2">
    <source>
        <dbReference type="Proteomes" id="UP000295264"/>
    </source>
</evidence>
<dbReference type="EMBL" id="QWLN02005675">
    <property type="protein sequence ID" value="TEA37362.1"/>
    <property type="molecule type" value="Genomic_DNA"/>
</dbReference>
<proteinExistence type="predicted"/>
<evidence type="ECO:0000313" key="1">
    <source>
        <dbReference type="EMBL" id="TEA37362.1"/>
    </source>
</evidence>
<keyword evidence="2" id="KW-1185">Reference proteome</keyword>
<sequence>MTARNGPEAIAGSASMRAILLVYAIKFASVQFP</sequence>
<dbReference type="AlphaFoldDB" id="A0A484GNR9"/>
<accession>A0A484GNR9</accession>
<organism evidence="1 2">
    <name type="scientific">Sousa chinensis</name>
    <name type="common">Indo-pacific humpbacked dolphin</name>
    <name type="synonym">Steno chinensis</name>
    <dbReference type="NCBI Taxonomy" id="103600"/>
    <lineage>
        <taxon>Eukaryota</taxon>
        <taxon>Metazoa</taxon>
        <taxon>Chordata</taxon>
        <taxon>Craniata</taxon>
        <taxon>Vertebrata</taxon>
        <taxon>Euteleostomi</taxon>
        <taxon>Mammalia</taxon>
        <taxon>Eutheria</taxon>
        <taxon>Laurasiatheria</taxon>
        <taxon>Artiodactyla</taxon>
        <taxon>Whippomorpha</taxon>
        <taxon>Cetacea</taxon>
        <taxon>Odontoceti</taxon>
        <taxon>Delphinidae</taxon>
        <taxon>Sousa</taxon>
    </lineage>
</organism>
<comment type="caution">
    <text evidence="1">The sequence shown here is derived from an EMBL/GenBank/DDBJ whole genome shotgun (WGS) entry which is preliminary data.</text>
</comment>
<gene>
    <name evidence="1" type="ORF">DBR06_SOUSAS1910054</name>
</gene>
<feature type="non-terminal residue" evidence="1">
    <location>
        <position position="33"/>
    </location>
</feature>